<organism evidence="7 8">
    <name type="scientific">Lactiplantibacillus pentosus</name>
    <name type="common">Lactobacillus pentosus</name>
    <dbReference type="NCBI Taxonomy" id="1589"/>
    <lineage>
        <taxon>Bacteria</taxon>
        <taxon>Bacillati</taxon>
        <taxon>Bacillota</taxon>
        <taxon>Bacilli</taxon>
        <taxon>Lactobacillales</taxon>
        <taxon>Lactobacillaceae</taxon>
        <taxon>Lactiplantibacillus</taxon>
    </lineage>
</organism>
<comment type="subcellular location">
    <subcellularLocation>
        <location evidence="1">Cell membrane</location>
        <topology evidence="1">Peripheral membrane protein</topology>
    </subcellularLocation>
</comment>
<dbReference type="RefSeq" id="WP_313890740.1">
    <property type="nucleotide sequence ID" value="NZ_JAVLAQ010000004.1"/>
</dbReference>
<comment type="caution">
    <text evidence="7">The sequence shown here is derived from an EMBL/GenBank/DDBJ whole genome shotgun (WGS) entry which is preliminary data.</text>
</comment>
<dbReference type="PANTHER" id="PTHR37316">
    <property type="entry name" value="TEICHOIC ACID GLYCEROL-PHOSPHATE PRIMASE"/>
    <property type="match status" value="1"/>
</dbReference>
<evidence type="ECO:0000256" key="3">
    <source>
        <dbReference type="ARBA" id="ARBA00022475"/>
    </source>
</evidence>
<dbReference type="InterPro" id="IPR043148">
    <property type="entry name" value="TagF_C"/>
</dbReference>
<protein>
    <submittedName>
        <fullName evidence="7">CDP-glycerol glycerophosphotransferase family protein</fullName>
    </submittedName>
</protein>
<keyword evidence="5" id="KW-0777">Teichoic acid biosynthesis</keyword>
<dbReference type="EMBL" id="JAVLAQ010000004">
    <property type="protein sequence ID" value="MDT6991854.1"/>
    <property type="molecule type" value="Genomic_DNA"/>
</dbReference>
<reference evidence="7" key="1">
    <citation type="submission" date="2023-08" db="EMBL/GenBank/DDBJ databases">
        <authorList>
            <person name="Page C.A."/>
            <person name="Perez-Diaz I.M."/>
        </authorList>
    </citation>
    <scope>NUCLEOTIDE SEQUENCE</scope>
    <source>
        <strain evidence="7">7.8.46</strain>
    </source>
</reference>
<sequence>MAQLMSAVITPNPNVWIFSSTQNVHFNYNARYLFEHLLNKHTEKQIYFVINDSNLRANLTGKYGPHFINTQSISGIVTALRGGVWITSTGLPIYLLFGSSRRILVNLWHGVPLKKIVLKENNLNSIKRIFTKLVFSRKYTWVVTTSSKLIRIYADSFGVDASKIKVLGQPRNDVLFQYKQGTLASAFNGEQFDSMTKILYAPTYRDWKETILFPFPDFDLGRLETFLTKNNAVIFIRFHLQNQNDTQIKETEHIRFINEDKFEDIMTVLSQFDMLITDYSSIYIDYLLLNKPIIFLPYDISDYRLKRGFNFDYNAVTPGYHVSDSMVNLMRIIKKYIANPRTYQNDRIKVNQYFNEITDYSSELIVRNLENKLQSMQE</sequence>
<name>A0AAW8W0B1_LACPE</name>
<evidence type="ECO:0000256" key="4">
    <source>
        <dbReference type="ARBA" id="ARBA00022679"/>
    </source>
</evidence>
<evidence type="ECO:0000256" key="2">
    <source>
        <dbReference type="ARBA" id="ARBA00010488"/>
    </source>
</evidence>
<dbReference type="InterPro" id="IPR043149">
    <property type="entry name" value="TagF_N"/>
</dbReference>
<evidence type="ECO:0000256" key="5">
    <source>
        <dbReference type="ARBA" id="ARBA00022944"/>
    </source>
</evidence>
<dbReference type="Gene3D" id="3.40.50.12580">
    <property type="match status" value="1"/>
</dbReference>
<dbReference type="GO" id="GO:0019350">
    <property type="term" value="P:teichoic acid biosynthetic process"/>
    <property type="evidence" value="ECO:0007669"/>
    <property type="project" value="UniProtKB-KW"/>
</dbReference>
<evidence type="ECO:0000256" key="1">
    <source>
        <dbReference type="ARBA" id="ARBA00004202"/>
    </source>
</evidence>
<evidence type="ECO:0000256" key="6">
    <source>
        <dbReference type="ARBA" id="ARBA00023136"/>
    </source>
</evidence>
<gene>
    <name evidence="7" type="ORF">RI536_17590</name>
</gene>
<comment type="similarity">
    <text evidence="2">Belongs to the CDP-glycerol glycerophosphotransferase family.</text>
</comment>
<dbReference type="Gene3D" id="3.40.50.11820">
    <property type="match status" value="1"/>
</dbReference>
<keyword evidence="4" id="KW-0808">Transferase</keyword>
<dbReference type="InterPro" id="IPR051612">
    <property type="entry name" value="Teichoic_Acid_Biosynth"/>
</dbReference>
<dbReference type="SUPFAM" id="SSF53756">
    <property type="entry name" value="UDP-Glycosyltransferase/glycogen phosphorylase"/>
    <property type="match status" value="1"/>
</dbReference>
<accession>A0AAW8W0B1</accession>
<dbReference type="AlphaFoldDB" id="A0AAW8W0B1"/>
<dbReference type="Pfam" id="PF04464">
    <property type="entry name" value="Glyphos_transf"/>
    <property type="match status" value="1"/>
</dbReference>
<dbReference type="Proteomes" id="UP001267003">
    <property type="component" value="Unassembled WGS sequence"/>
</dbReference>
<keyword evidence="6" id="KW-0472">Membrane</keyword>
<evidence type="ECO:0000313" key="7">
    <source>
        <dbReference type="EMBL" id="MDT6991854.1"/>
    </source>
</evidence>
<proteinExistence type="inferred from homology"/>
<dbReference type="GO" id="GO:0005886">
    <property type="term" value="C:plasma membrane"/>
    <property type="evidence" value="ECO:0007669"/>
    <property type="project" value="UniProtKB-SubCell"/>
</dbReference>
<keyword evidence="3" id="KW-1003">Cell membrane</keyword>
<dbReference type="PANTHER" id="PTHR37316:SF3">
    <property type="entry name" value="TEICHOIC ACID GLYCEROL-PHOSPHATE TRANSFERASE"/>
    <property type="match status" value="1"/>
</dbReference>
<dbReference type="InterPro" id="IPR007554">
    <property type="entry name" value="Glycerophosphate_synth"/>
</dbReference>
<evidence type="ECO:0000313" key="8">
    <source>
        <dbReference type="Proteomes" id="UP001267003"/>
    </source>
</evidence>
<dbReference type="GO" id="GO:0047355">
    <property type="term" value="F:CDP-glycerol glycerophosphotransferase activity"/>
    <property type="evidence" value="ECO:0007669"/>
    <property type="project" value="InterPro"/>
</dbReference>